<evidence type="ECO:0000256" key="2">
    <source>
        <dbReference type="ARBA" id="ARBA00022692"/>
    </source>
</evidence>
<feature type="domain" description="TonB C-terminal" evidence="7">
    <location>
        <begin position="165"/>
        <end position="242"/>
    </location>
</feature>
<name>A0ABX7BPV6_9CAUL</name>
<comment type="subcellular location">
    <subcellularLocation>
        <location evidence="1">Membrane</location>
        <topology evidence="1">Single-pass membrane protein</topology>
    </subcellularLocation>
</comment>
<dbReference type="SUPFAM" id="SSF74653">
    <property type="entry name" value="TolA/TonB C-terminal domain"/>
    <property type="match status" value="1"/>
</dbReference>
<evidence type="ECO:0000313" key="8">
    <source>
        <dbReference type="EMBL" id="QQQ19292.1"/>
    </source>
</evidence>
<dbReference type="NCBIfam" id="TIGR01352">
    <property type="entry name" value="tonB_Cterm"/>
    <property type="match status" value="1"/>
</dbReference>
<keyword evidence="3 6" id="KW-1133">Transmembrane helix</keyword>
<evidence type="ECO:0000259" key="7">
    <source>
        <dbReference type="Pfam" id="PF03544"/>
    </source>
</evidence>
<evidence type="ECO:0000256" key="4">
    <source>
        <dbReference type="ARBA" id="ARBA00023136"/>
    </source>
</evidence>
<feature type="compositionally biased region" description="Pro residues" evidence="5">
    <location>
        <begin position="73"/>
        <end position="89"/>
    </location>
</feature>
<accession>A0ABX7BPV6</accession>
<evidence type="ECO:0000256" key="6">
    <source>
        <dbReference type="SAM" id="Phobius"/>
    </source>
</evidence>
<dbReference type="Gene3D" id="3.30.1150.10">
    <property type="match status" value="1"/>
</dbReference>
<dbReference type="InterPro" id="IPR037682">
    <property type="entry name" value="TonB_C"/>
</dbReference>
<feature type="region of interest" description="Disordered" evidence="5">
    <location>
        <begin position="71"/>
        <end position="90"/>
    </location>
</feature>
<evidence type="ECO:0000313" key="9">
    <source>
        <dbReference type="Proteomes" id="UP000595448"/>
    </source>
</evidence>
<proteinExistence type="predicted"/>
<keyword evidence="9" id="KW-1185">Reference proteome</keyword>
<sequence>MMIKTAGGPGAVSPFDYGERKTRLPRATWVAIGVVGLAHVAAGALLYYQRFEMPPAEIVPDPPTIRIDMIPSIKPPPPANADPQPPAPTPVFNETPAPTQPTEVLVVPLNEDPVATRPGPVINLTQPVRDAEPSGTGTVPAEPAANPIISQPDWVRRPSAAQMERAYPERAMQAGIGGTATLQCVVQGDGSVGSCAVTSETPNGYGFGRAASSLSRHFRMSPRTVDGRAVSGSRVNVTIRFAPPVED</sequence>
<evidence type="ECO:0000256" key="1">
    <source>
        <dbReference type="ARBA" id="ARBA00004167"/>
    </source>
</evidence>
<dbReference type="InterPro" id="IPR006260">
    <property type="entry name" value="TonB/TolA_C"/>
</dbReference>
<organism evidence="8 9">
    <name type="scientific">Brevundimonas vitisensis</name>
    <dbReference type="NCBI Taxonomy" id="2800818"/>
    <lineage>
        <taxon>Bacteria</taxon>
        <taxon>Pseudomonadati</taxon>
        <taxon>Pseudomonadota</taxon>
        <taxon>Alphaproteobacteria</taxon>
        <taxon>Caulobacterales</taxon>
        <taxon>Caulobacteraceae</taxon>
        <taxon>Brevundimonas</taxon>
    </lineage>
</organism>
<dbReference type="Proteomes" id="UP000595448">
    <property type="component" value="Chromosome"/>
</dbReference>
<dbReference type="Pfam" id="PF03544">
    <property type="entry name" value="TonB_C"/>
    <property type="match status" value="1"/>
</dbReference>
<feature type="transmembrane region" description="Helical" evidence="6">
    <location>
        <begin position="27"/>
        <end position="48"/>
    </location>
</feature>
<feature type="region of interest" description="Disordered" evidence="5">
    <location>
        <begin position="116"/>
        <end position="146"/>
    </location>
</feature>
<evidence type="ECO:0000256" key="3">
    <source>
        <dbReference type="ARBA" id="ARBA00022989"/>
    </source>
</evidence>
<reference evidence="8 9" key="1">
    <citation type="submission" date="2021-01" db="EMBL/GenBank/DDBJ databases">
        <title>Brevundimonas vitis sp. nov., an bacterium isolated from grape (Vitis vinifera).</title>
        <authorList>
            <person name="Jiang L."/>
            <person name="Lee J."/>
        </authorList>
    </citation>
    <scope>NUCLEOTIDE SEQUENCE [LARGE SCALE GENOMIC DNA]</scope>
    <source>
        <strain evidence="8 9">GRTSA-9</strain>
    </source>
</reference>
<evidence type="ECO:0000256" key="5">
    <source>
        <dbReference type="SAM" id="MobiDB-lite"/>
    </source>
</evidence>
<dbReference type="EMBL" id="CP067977">
    <property type="protein sequence ID" value="QQQ19292.1"/>
    <property type="molecule type" value="Genomic_DNA"/>
</dbReference>
<dbReference type="RefSeq" id="WP_201103643.1">
    <property type="nucleotide sequence ID" value="NZ_CP067977.1"/>
</dbReference>
<gene>
    <name evidence="8" type="ORF">JIP62_04050</name>
</gene>
<keyword evidence="2 6" id="KW-0812">Transmembrane</keyword>
<keyword evidence="4 6" id="KW-0472">Membrane</keyword>
<protein>
    <submittedName>
        <fullName evidence="8">TonB family protein</fullName>
    </submittedName>
</protein>